<evidence type="ECO:0000256" key="2">
    <source>
        <dbReference type="RuleBase" id="RU003476"/>
    </source>
</evidence>
<dbReference type="PROSITE" id="PS00893">
    <property type="entry name" value="NUDIX_BOX"/>
    <property type="match status" value="1"/>
</dbReference>
<evidence type="ECO:0000256" key="1">
    <source>
        <dbReference type="ARBA" id="ARBA00022801"/>
    </source>
</evidence>
<protein>
    <submittedName>
        <fullName evidence="4">NUDIX hydrolase</fullName>
    </submittedName>
</protein>
<dbReference type="InterPro" id="IPR051325">
    <property type="entry name" value="Nudix_hydrolase_domain"/>
</dbReference>
<organism evidence="4">
    <name type="scientific">Rhodothermus marinus</name>
    <name type="common">Rhodothermus obamensis</name>
    <dbReference type="NCBI Taxonomy" id="29549"/>
    <lineage>
        <taxon>Bacteria</taxon>
        <taxon>Pseudomonadati</taxon>
        <taxon>Rhodothermota</taxon>
        <taxon>Rhodothermia</taxon>
        <taxon>Rhodothermales</taxon>
        <taxon>Rhodothermaceae</taxon>
        <taxon>Rhodothermus</taxon>
    </lineage>
</organism>
<sequence length="234" mass="24911">MQLLGPLLLPSTAPQVFVTCLSDQAGRQGLAAGTRLWEFPEAVPQECCCTRLGVVAVPPGGAEACKGFWELRTALPASAFCNFSPYRPPVGVQAAGGVILRAAASAPEVLLIHRRGCWDLPKGKCNPGEAVEACALREVAEELGIPPEALRLLTLLGHTVHAYPLDGHYAVKVTCWFLMETTAETFVPQPEEGIVAAAWVSVAQAQKQVGYATLEAVLAALKRRFAQQVSSPRA</sequence>
<feature type="domain" description="Nudix hydrolase" evidence="3">
    <location>
        <begin position="85"/>
        <end position="222"/>
    </location>
</feature>
<dbReference type="EMBL" id="DSGB01000006">
    <property type="protein sequence ID" value="HER96916.1"/>
    <property type="molecule type" value="Genomic_DNA"/>
</dbReference>
<accession>A0A7V2B279</accession>
<keyword evidence="1 2" id="KW-0378">Hydrolase</keyword>
<dbReference type="AlphaFoldDB" id="A0A7V2B279"/>
<dbReference type="CDD" id="cd03673">
    <property type="entry name" value="NUDIX_Ap6A_hydrolase"/>
    <property type="match status" value="1"/>
</dbReference>
<dbReference type="InterPro" id="IPR020084">
    <property type="entry name" value="NUDIX_hydrolase_CS"/>
</dbReference>
<dbReference type="InterPro" id="IPR020476">
    <property type="entry name" value="Nudix_hydrolase"/>
</dbReference>
<dbReference type="Pfam" id="PF00293">
    <property type="entry name" value="NUDIX"/>
    <property type="match status" value="1"/>
</dbReference>
<comment type="caution">
    <text evidence="4">The sequence shown here is derived from an EMBL/GenBank/DDBJ whole genome shotgun (WGS) entry which is preliminary data.</text>
</comment>
<name>A0A7V2B279_RHOMR</name>
<dbReference type="InterPro" id="IPR015797">
    <property type="entry name" value="NUDIX_hydrolase-like_dom_sf"/>
</dbReference>
<proteinExistence type="inferred from homology"/>
<dbReference type="GO" id="GO:0006754">
    <property type="term" value="P:ATP biosynthetic process"/>
    <property type="evidence" value="ECO:0007669"/>
    <property type="project" value="TreeGrafter"/>
</dbReference>
<evidence type="ECO:0000313" key="4">
    <source>
        <dbReference type="EMBL" id="HER96916.1"/>
    </source>
</evidence>
<dbReference type="GO" id="GO:0006167">
    <property type="term" value="P:AMP biosynthetic process"/>
    <property type="evidence" value="ECO:0007669"/>
    <property type="project" value="TreeGrafter"/>
</dbReference>
<dbReference type="PRINTS" id="PR00502">
    <property type="entry name" value="NUDIXFAMILY"/>
</dbReference>
<dbReference type="PANTHER" id="PTHR21340:SF0">
    <property type="entry name" value="BIS(5'-NUCLEOSYL)-TETRAPHOSPHATASE [ASYMMETRICAL]"/>
    <property type="match status" value="1"/>
</dbReference>
<dbReference type="PROSITE" id="PS51462">
    <property type="entry name" value="NUDIX"/>
    <property type="match status" value="1"/>
</dbReference>
<dbReference type="SUPFAM" id="SSF55811">
    <property type="entry name" value="Nudix"/>
    <property type="match status" value="1"/>
</dbReference>
<evidence type="ECO:0000259" key="3">
    <source>
        <dbReference type="PROSITE" id="PS51462"/>
    </source>
</evidence>
<comment type="similarity">
    <text evidence="2">Belongs to the Nudix hydrolase family.</text>
</comment>
<dbReference type="Gene3D" id="3.90.79.10">
    <property type="entry name" value="Nucleoside Triphosphate Pyrophosphohydrolase"/>
    <property type="match status" value="1"/>
</dbReference>
<dbReference type="InterPro" id="IPR000086">
    <property type="entry name" value="NUDIX_hydrolase_dom"/>
</dbReference>
<reference evidence="4" key="1">
    <citation type="journal article" date="2020" name="mSystems">
        <title>Genome- and Community-Level Interaction Insights into Carbon Utilization and Element Cycling Functions of Hydrothermarchaeota in Hydrothermal Sediment.</title>
        <authorList>
            <person name="Zhou Z."/>
            <person name="Liu Y."/>
            <person name="Xu W."/>
            <person name="Pan J."/>
            <person name="Luo Z.H."/>
            <person name="Li M."/>
        </authorList>
    </citation>
    <scope>NUCLEOTIDE SEQUENCE [LARGE SCALE GENOMIC DNA]</scope>
    <source>
        <strain evidence="4">SpSt-143</strain>
    </source>
</reference>
<gene>
    <name evidence="4" type="ORF">ENO59_10480</name>
</gene>
<dbReference type="GO" id="GO:0004081">
    <property type="term" value="F:bis(5'-nucleosyl)-tetraphosphatase (asymmetrical) activity"/>
    <property type="evidence" value="ECO:0007669"/>
    <property type="project" value="TreeGrafter"/>
</dbReference>
<dbReference type="PANTHER" id="PTHR21340">
    <property type="entry name" value="DIADENOSINE 5,5-P1,P4-TETRAPHOSPHATE PYROPHOSPHOHYDROLASE MUTT"/>
    <property type="match status" value="1"/>
</dbReference>